<name>A0AAN5D3B5_9BILA</name>
<feature type="transmembrane region" description="Helical" evidence="6">
    <location>
        <begin position="23"/>
        <end position="45"/>
    </location>
</feature>
<sequence>VIYTVIFHLRKSWFEGVFKEALYSLYFCILWHDVFTVILNGIPLWKRITAATPCDIYFDRWLCILRLIITVAYPAFPCIHATITVQRIVTTYSGNKRMHQLIARACLVFTVQKTSFYISSLKYITHVHRCRYFTAFSTPPRDTAVTFLKGQHMPAQATSLGFSNFIPLFHTSC</sequence>
<keyword evidence="3 6" id="KW-1133">Transmembrane helix</keyword>
<dbReference type="InterPro" id="IPR051080">
    <property type="entry name" value="Nematode_rcpt-like_serp_alpha"/>
</dbReference>
<feature type="transmembrane region" description="Helical" evidence="6">
    <location>
        <begin position="57"/>
        <end position="76"/>
    </location>
</feature>
<evidence type="ECO:0000256" key="2">
    <source>
        <dbReference type="ARBA" id="ARBA00022692"/>
    </source>
</evidence>
<evidence type="ECO:0000313" key="7">
    <source>
        <dbReference type="EMBL" id="GMR55778.1"/>
    </source>
</evidence>
<reference evidence="8" key="1">
    <citation type="submission" date="2022-10" db="EMBL/GenBank/DDBJ databases">
        <title>Genome assembly of Pristionchus species.</title>
        <authorList>
            <person name="Yoshida K."/>
            <person name="Sommer R.J."/>
        </authorList>
    </citation>
    <scope>NUCLEOTIDE SEQUENCE [LARGE SCALE GENOMIC DNA]</scope>
    <source>
        <strain evidence="8">RS5460</strain>
    </source>
</reference>
<gene>
    <name evidence="7" type="ORF">PMAYCL1PPCAC_25973</name>
</gene>
<evidence type="ECO:0000313" key="8">
    <source>
        <dbReference type="Proteomes" id="UP001328107"/>
    </source>
</evidence>
<evidence type="ECO:0000256" key="5">
    <source>
        <dbReference type="ARBA" id="ARBA00037994"/>
    </source>
</evidence>
<comment type="subcellular location">
    <subcellularLocation>
        <location evidence="1">Membrane</location>
        <topology evidence="1">Multi-pass membrane protein</topology>
    </subcellularLocation>
</comment>
<comment type="caution">
    <text evidence="7">The sequence shown here is derived from an EMBL/GenBank/DDBJ whole genome shotgun (WGS) entry which is preliminary data.</text>
</comment>
<dbReference type="Proteomes" id="UP001328107">
    <property type="component" value="Unassembled WGS sequence"/>
</dbReference>
<feature type="non-terminal residue" evidence="7">
    <location>
        <position position="1"/>
    </location>
</feature>
<dbReference type="AlphaFoldDB" id="A0AAN5D3B5"/>
<dbReference type="GO" id="GO:0016020">
    <property type="term" value="C:membrane"/>
    <property type="evidence" value="ECO:0007669"/>
    <property type="project" value="UniProtKB-SubCell"/>
</dbReference>
<evidence type="ECO:0000256" key="6">
    <source>
        <dbReference type="SAM" id="Phobius"/>
    </source>
</evidence>
<evidence type="ECO:0000256" key="4">
    <source>
        <dbReference type="ARBA" id="ARBA00023136"/>
    </source>
</evidence>
<keyword evidence="2 6" id="KW-0812">Transmembrane</keyword>
<accession>A0AAN5D3B5</accession>
<keyword evidence="4 6" id="KW-0472">Membrane</keyword>
<keyword evidence="8" id="KW-1185">Reference proteome</keyword>
<comment type="similarity">
    <text evidence="5">Belongs to the nematode receptor-like protein sra family.</text>
</comment>
<dbReference type="PANTHER" id="PTHR31357">
    <property type="entry name" value="SERPENTINE RECEPTOR CLASS ALPHA-10"/>
    <property type="match status" value="1"/>
</dbReference>
<dbReference type="GO" id="GO:0004984">
    <property type="term" value="F:olfactory receptor activity"/>
    <property type="evidence" value="ECO:0007669"/>
    <property type="project" value="TreeGrafter"/>
</dbReference>
<protein>
    <recommendedName>
        <fullName evidence="9">G protein-coupled receptor</fullName>
    </recommendedName>
</protein>
<dbReference type="EMBL" id="BTRK01000005">
    <property type="protein sequence ID" value="GMR55778.1"/>
    <property type="molecule type" value="Genomic_DNA"/>
</dbReference>
<proteinExistence type="inferred from homology"/>
<evidence type="ECO:0000256" key="3">
    <source>
        <dbReference type="ARBA" id="ARBA00022989"/>
    </source>
</evidence>
<evidence type="ECO:0000256" key="1">
    <source>
        <dbReference type="ARBA" id="ARBA00004141"/>
    </source>
</evidence>
<organism evidence="7 8">
    <name type="scientific">Pristionchus mayeri</name>
    <dbReference type="NCBI Taxonomy" id="1317129"/>
    <lineage>
        <taxon>Eukaryota</taxon>
        <taxon>Metazoa</taxon>
        <taxon>Ecdysozoa</taxon>
        <taxon>Nematoda</taxon>
        <taxon>Chromadorea</taxon>
        <taxon>Rhabditida</taxon>
        <taxon>Rhabditina</taxon>
        <taxon>Diplogasteromorpha</taxon>
        <taxon>Diplogasteroidea</taxon>
        <taxon>Neodiplogasteridae</taxon>
        <taxon>Pristionchus</taxon>
    </lineage>
</organism>
<evidence type="ECO:0008006" key="9">
    <source>
        <dbReference type="Google" id="ProtNLM"/>
    </source>
</evidence>
<dbReference type="PANTHER" id="PTHR31357:SF5">
    <property type="entry name" value="SERPENTINE RECEPTOR CLASS ALPHA-1-RELATED"/>
    <property type="match status" value="1"/>
</dbReference>